<dbReference type="Proteomes" id="UP000183410">
    <property type="component" value="Unassembled WGS sequence"/>
</dbReference>
<accession>A0A1I2DYF2</accession>
<name>A0A1I2DYF2_9BACL</name>
<reference evidence="2" key="1">
    <citation type="submission" date="2016-10" db="EMBL/GenBank/DDBJ databases">
        <authorList>
            <person name="Varghese N."/>
            <person name="Submissions S."/>
        </authorList>
    </citation>
    <scope>NUCLEOTIDE SEQUENCE [LARGE SCALE GENOMIC DNA]</scope>
    <source>
        <strain evidence="2">CGMCC 1.10223</strain>
    </source>
</reference>
<protein>
    <submittedName>
        <fullName evidence="1">Uncharacterized protein</fullName>
    </submittedName>
</protein>
<sequence length="163" mass="18573">MANSDSFFWHFCSPYATLSSSDALLWHGSNKRLHDAANVLRGESNHLMPTMRFVLMKNNDKVFFVEMPDTHAYQLSALNLRLHKELDKLTAEQVPALPYAIAECDSVELHDSSIRIASGLDYINELEREFAAVKESAYPLIALLTEIRALQAQLEQWYEDEIG</sequence>
<dbReference type="AlphaFoldDB" id="A0A1I2DYF2"/>
<evidence type="ECO:0000313" key="2">
    <source>
        <dbReference type="Proteomes" id="UP000183410"/>
    </source>
</evidence>
<evidence type="ECO:0000313" key="1">
    <source>
        <dbReference type="EMBL" id="SFE85684.1"/>
    </source>
</evidence>
<keyword evidence="2" id="KW-1185">Reference proteome</keyword>
<organism evidence="1 2">
    <name type="scientific">Paenibacillus algorifonticola</name>
    <dbReference type="NCBI Taxonomy" id="684063"/>
    <lineage>
        <taxon>Bacteria</taxon>
        <taxon>Bacillati</taxon>
        <taxon>Bacillota</taxon>
        <taxon>Bacilli</taxon>
        <taxon>Bacillales</taxon>
        <taxon>Paenibacillaceae</taxon>
        <taxon>Paenibacillus</taxon>
    </lineage>
</organism>
<gene>
    <name evidence="1" type="ORF">SAMN04487969_10865</name>
</gene>
<dbReference type="EMBL" id="FONN01000008">
    <property type="protein sequence ID" value="SFE85684.1"/>
    <property type="molecule type" value="Genomic_DNA"/>
</dbReference>
<proteinExistence type="predicted"/>